<dbReference type="AlphaFoldDB" id="A0AB34K5E3"/>
<dbReference type="GO" id="GO:0032259">
    <property type="term" value="P:methylation"/>
    <property type="evidence" value="ECO:0007669"/>
    <property type="project" value="UniProtKB-KW"/>
</dbReference>
<dbReference type="PANTHER" id="PTHR43712">
    <property type="entry name" value="PUTATIVE (AFU_ORTHOLOGUE AFUA_4G14580)-RELATED"/>
    <property type="match status" value="1"/>
</dbReference>
<keyword evidence="2" id="KW-0808">Transferase</keyword>
<evidence type="ECO:0000313" key="7">
    <source>
        <dbReference type="EMBL" id="KAL1528236.1"/>
    </source>
</evidence>
<organism evidence="7 8">
    <name type="scientific">Prymnesium parvum</name>
    <name type="common">Toxic golden alga</name>
    <dbReference type="NCBI Taxonomy" id="97485"/>
    <lineage>
        <taxon>Eukaryota</taxon>
        <taxon>Haptista</taxon>
        <taxon>Haptophyta</taxon>
        <taxon>Prymnesiophyceae</taxon>
        <taxon>Prymnesiales</taxon>
        <taxon>Prymnesiaceae</taxon>
        <taxon>Prymnesium</taxon>
    </lineage>
</organism>
<evidence type="ECO:0000313" key="8">
    <source>
        <dbReference type="Proteomes" id="UP001515480"/>
    </source>
</evidence>
<dbReference type="Gene3D" id="1.10.10.10">
    <property type="entry name" value="Winged helix-like DNA-binding domain superfamily/Winged helix DNA-binding domain"/>
    <property type="match status" value="1"/>
</dbReference>
<proteinExistence type="predicted"/>
<dbReference type="PANTHER" id="PTHR43712:SF2">
    <property type="entry name" value="O-METHYLTRANSFERASE CICE"/>
    <property type="match status" value="1"/>
</dbReference>
<dbReference type="SUPFAM" id="SSF46785">
    <property type="entry name" value="Winged helix' DNA-binding domain"/>
    <property type="match status" value="1"/>
</dbReference>
<evidence type="ECO:0000256" key="1">
    <source>
        <dbReference type="ARBA" id="ARBA00022603"/>
    </source>
</evidence>
<evidence type="ECO:0000259" key="6">
    <source>
        <dbReference type="Pfam" id="PF00891"/>
    </source>
</evidence>
<dbReference type="InterPro" id="IPR001077">
    <property type="entry name" value="COMT_C"/>
</dbReference>
<evidence type="ECO:0000256" key="4">
    <source>
        <dbReference type="PIRSR" id="PIRSR005739-1"/>
    </source>
</evidence>
<dbReference type="InterPro" id="IPR016461">
    <property type="entry name" value="COMT-like"/>
</dbReference>
<evidence type="ECO:0000256" key="5">
    <source>
        <dbReference type="SAM" id="SignalP"/>
    </source>
</evidence>
<evidence type="ECO:0000256" key="3">
    <source>
        <dbReference type="ARBA" id="ARBA00022691"/>
    </source>
</evidence>
<dbReference type="SUPFAM" id="SSF53335">
    <property type="entry name" value="S-adenosyl-L-methionine-dependent methyltransferases"/>
    <property type="match status" value="1"/>
</dbReference>
<feature type="active site" description="Proton acceptor" evidence="4">
    <location>
        <position position="310"/>
    </location>
</feature>
<dbReference type="InterPro" id="IPR029063">
    <property type="entry name" value="SAM-dependent_MTases_sf"/>
</dbReference>
<dbReference type="PIRSF" id="PIRSF005739">
    <property type="entry name" value="O-mtase"/>
    <property type="match status" value="1"/>
</dbReference>
<keyword evidence="3" id="KW-0949">S-adenosyl-L-methionine</keyword>
<dbReference type="PROSITE" id="PS51257">
    <property type="entry name" value="PROKAR_LIPOPROTEIN"/>
    <property type="match status" value="1"/>
</dbReference>
<dbReference type="EMBL" id="JBGBPQ010000002">
    <property type="protein sequence ID" value="KAL1528236.1"/>
    <property type="molecule type" value="Genomic_DNA"/>
</dbReference>
<dbReference type="InterPro" id="IPR036388">
    <property type="entry name" value="WH-like_DNA-bd_sf"/>
</dbReference>
<name>A0AB34K5E3_PRYPA</name>
<sequence>MRGCVWLGLLLALAVGCLIAATCPPGADPPHYPPTSTAAGVPPWPLFYIVVALNNFFETMAAATRPPLSQVLSLSSAYWQSDVAYALTLHGVFDLIGTGSMSCVEVSKRLSLHEPFTCRMMRAGEAIGLLVPHEKAYSLSPAGDLLRSEHPHSMRAFMLMINEESREAFRTAGTKSLKSGVSGFKERYGEEFWEFHSKHPKQMTQFDNAMKSLSHFVVGSLLRDWTPPAPDAFVCDVGGGIGEMVLSMATHYPQLKGLTFDLPPVAANAAKFFASRGVESRLSAVGGSFLETLPAQLKKCDVFYMKFVLHDWSDSDCVKILKNVKAAAKPGSKIVSTDFILGLDGSAMEKTKKLMDINMMGSCPSGGRERTVEEYMNLYLEAGLPRPTLIKMRDVVSSVEVTVP</sequence>
<feature type="signal peptide" evidence="5">
    <location>
        <begin position="1"/>
        <end position="20"/>
    </location>
</feature>
<dbReference type="GO" id="GO:0008171">
    <property type="term" value="F:O-methyltransferase activity"/>
    <property type="evidence" value="ECO:0007669"/>
    <property type="project" value="InterPro"/>
</dbReference>
<evidence type="ECO:0000256" key="2">
    <source>
        <dbReference type="ARBA" id="ARBA00022679"/>
    </source>
</evidence>
<accession>A0AB34K5E3</accession>
<dbReference type="Gene3D" id="3.40.50.150">
    <property type="entry name" value="Vaccinia Virus protein VP39"/>
    <property type="match status" value="1"/>
</dbReference>
<reference evidence="7 8" key="1">
    <citation type="journal article" date="2024" name="Science">
        <title>Giant polyketide synthase enzymes in the biosynthesis of giant marine polyether toxins.</title>
        <authorList>
            <person name="Fallon T.R."/>
            <person name="Shende V.V."/>
            <person name="Wierzbicki I.H."/>
            <person name="Pendleton A.L."/>
            <person name="Watervoot N.F."/>
            <person name="Auber R.P."/>
            <person name="Gonzalez D.J."/>
            <person name="Wisecaver J.H."/>
            <person name="Moore B.S."/>
        </authorList>
    </citation>
    <scope>NUCLEOTIDE SEQUENCE [LARGE SCALE GENOMIC DNA]</scope>
    <source>
        <strain evidence="7 8">12B1</strain>
    </source>
</reference>
<keyword evidence="8" id="KW-1185">Reference proteome</keyword>
<keyword evidence="1" id="KW-0489">Methyltransferase</keyword>
<dbReference type="CDD" id="cd02440">
    <property type="entry name" value="AdoMet_MTases"/>
    <property type="match status" value="1"/>
</dbReference>
<dbReference type="PROSITE" id="PS51683">
    <property type="entry name" value="SAM_OMT_II"/>
    <property type="match status" value="1"/>
</dbReference>
<dbReference type="InterPro" id="IPR036390">
    <property type="entry name" value="WH_DNA-bd_sf"/>
</dbReference>
<feature type="domain" description="O-methyltransferase C-terminal" evidence="6">
    <location>
        <begin position="183"/>
        <end position="383"/>
    </location>
</feature>
<gene>
    <name evidence="7" type="ORF">AB1Y20_009594</name>
</gene>
<dbReference type="Proteomes" id="UP001515480">
    <property type="component" value="Unassembled WGS sequence"/>
</dbReference>
<keyword evidence="5" id="KW-0732">Signal</keyword>
<dbReference type="GO" id="GO:0046983">
    <property type="term" value="F:protein dimerization activity"/>
    <property type="evidence" value="ECO:0007669"/>
    <property type="project" value="InterPro"/>
</dbReference>
<dbReference type="Pfam" id="PF00891">
    <property type="entry name" value="Methyltransf_2"/>
    <property type="match status" value="1"/>
</dbReference>
<feature type="chain" id="PRO_5044303743" description="O-methyltransferase C-terminal domain-containing protein" evidence="5">
    <location>
        <begin position="21"/>
        <end position="404"/>
    </location>
</feature>
<comment type="caution">
    <text evidence="7">The sequence shown here is derived from an EMBL/GenBank/DDBJ whole genome shotgun (WGS) entry which is preliminary data.</text>
</comment>
<protein>
    <recommendedName>
        <fullName evidence="6">O-methyltransferase C-terminal domain-containing protein</fullName>
    </recommendedName>
</protein>